<dbReference type="RefSeq" id="WP_377315181.1">
    <property type="nucleotide sequence ID" value="NZ_JBHUIY010000009.1"/>
</dbReference>
<dbReference type="PANTHER" id="PTHR24422:SF26">
    <property type="entry name" value="CHEMOTAXIS PROTEIN METHYLTRANSFERASE"/>
    <property type="match status" value="1"/>
</dbReference>
<name>A0ABW5C981_9PROT</name>
<keyword evidence="2 5" id="KW-0489">Methyltransferase</keyword>
<dbReference type="Gene3D" id="3.40.50.150">
    <property type="entry name" value="Vaccinia Virus protein VP39"/>
    <property type="match status" value="1"/>
</dbReference>
<evidence type="ECO:0000256" key="5">
    <source>
        <dbReference type="PIRNR" id="PIRNR000410"/>
    </source>
</evidence>
<feature type="domain" description="CheR-type methyltransferase" evidence="6">
    <location>
        <begin position="4"/>
        <end position="287"/>
    </location>
</feature>
<sequence length="287" mass="32732">MDDASPSEDRLSDRDFNRLGSLIQTHCGIRIPPAKKVMVEGRLRRRARVLALPTLNDYCRHLFDDGNLHQELTDLIDAITTNKTEFFRENNHFRFLVNTALPDLATRPHRPGSNRPLKLWSAACATGAEPYTLAMVLSEYGRANGKPTFPFDILATDICTEVLAQAKQAIYPEEMAAAIPPELAKRYLRRSRDRNRPTVRLVPELRQRVHFGHLNLMDSDYPLEQDMDVIFCRNVLIYFDKPTQHTVLSKLCRHLRPGGYLFVGHSESVLGSTLPLTHVATAVFMRR</sequence>
<keyword evidence="8" id="KW-1185">Reference proteome</keyword>
<protein>
    <recommendedName>
        <fullName evidence="5">Chemotaxis protein methyltransferase</fullName>
        <ecNumber evidence="5">2.1.1.80</ecNumber>
    </recommendedName>
</protein>
<keyword evidence="3 5" id="KW-0808">Transferase</keyword>
<dbReference type="InterPro" id="IPR000780">
    <property type="entry name" value="CheR_MeTrfase"/>
</dbReference>
<dbReference type="SMART" id="SM00138">
    <property type="entry name" value="MeTrc"/>
    <property type="match status" value="1"/>
</dbReference>
<dbReference type="InterPro" id="IPR026024">
    <property type="entry name" value="Chemotaxis_MeTrfase_CheR"/>
</dbReference>
<dbReference type="EMBL" id="JBHUIY010000009">
    <property type="protein sequence ID" value="MFD2233403.1"/>
    <property type="molecule type" value="Genomic_DNA"/>
</dbReference>
<dbReference type="SUPFAM" id="SSF53335">
    <property type="entry name" value="S-adenosyl-L-methionine-dependent methyltransferases"/>
    <property type="match status" value="1"/>
</dbReference>
<evidence type="ECO:0000313" key="7">
    <source>
        <dbReference type="EMBL" id="MFD2233403.1"/>
    </source>
</evidence>
<evidence type="ECO:0000256" key="4">
    <source>
        <dbReference type="ARBA" id="ARBA00022691"/>
    </source>
</evidence>
<dbReference type="InterPro" id="IPR029063">
    <property type="entry name" value="SAM-dependent_MTases_sf"/>
</dbReference>
<evidence type="ECO:0000256" key="1">
    <source>
        <dbReference type="ARBA" id="ARBA00001541"/>
    </source>
</evidence>
<dbReference type="PRINTS" id="PR00996">
    <property type="entry name" value="CHERMTFRASE"/>
</dbReference>
<dbReference type="GO" id="GO:0032259">
    <property type="term" value="P:methylation"/>
    <property type="evidence" value="ECO:0007669"/>
    <property type="project" value="UniProtKB-KW"/>
</dbReference>
<dbReference type="PANTHER" id="PTHR24422">
    <property type="entry name" value="CHEMOTAXIS PROTEIN METHYLTRANSFERASE"/>
    <property type="match status" value="1"/>
</dbReference>
<evidence type="ECO:0000256" key="2">
    <source>
        <dbReference type="ARBA" id="ARBA00022603"/>
    </source>
</evidence>
<dbReference type="PIRSF" id="PIRSF000410">
    <property type="entry name" value="CheR"/>
    <property type="match status" value="1"/>
</dbReference>
<evidence type="ECO:0000313" key="8">
    <source>
        <dbReference type="Proteomes" id="UP001597296"/>
    </source>
</evidence>
<comment type="function">
    <text evidence="5">Methylation of the membrane-bound methyl-accepting chemotaxis proteins (MCP) to form gamma-glutamyl methyl ester residues in MCP.</text>
</comment>
<dbReference type="Pfam" id="PF03705">
    <property type="entry name" value="CheR_N"/>
    <property type="match status" value="1"/>
</dbReference>
<dbReference type="Proteomes" id="UP001597296">
    <property type="component" value="Unassembled WGS sequence"/>
</dbReference>
<accession>A0ABW5C981</accession>
<dbReference type="SUPFAM" id="SSF47757">
    <property type="entry name" value="Chemotaxis receptor methyltransferase CheR, N-terminal domain"/>
    <property type="match status" value="1"/>
</dbReference>
<dbReference type="InterPro" id="IPR050903">
    <property type="entry name" value="Bact_Chemotaxis_MeTrfase"/>
</dbReference>
<dbReference type="InterPro" id="IPR022641">
    <property type="entry name" value="CheR_N"/>
</dbReference>
<comment type="caution">
    <text evidence="7">The sequence shown here is derived from an EMBL/GenBank/DDBJ whole genome shotgun (WGS) entry which is preliminary data.</text>
</comment>
<dbReference type="InterPro" id="IPR022642">
    <property type="entry name" value="CheR_C"/>
</dbReference>
<dbReference type="PROSITE" id="PS50123">
    <property type="entry name" value="CHER"/>
    <property type="match status" value="1"/>
</dbReference>
<comment type="catalytic activity">
    <reaction evidence="1 5">
        <text>L-glutamyl-[protein] + S-adenosyl-L-methionine = [protein]-L-glutamate 5-O-methyl ester + S-adenosyl-L-homocysteine</text>
        <dbReference type="Rhea" id="RHEA:24452"/>
        <dbReference type="Rhea" id="RHEA-COMP:10208"/>
        <dbReference type="Rhea" id="RHEA-COMP:10311"/>
        <dbReference type="ChEBI" id="CHEBI:29973"/>
        <dbReference type="ChEBI" id="CHEBI:57856"/>
        <dbReference type="ChEBI" id="CHEBI:59789"/>
        <dbReference type="ChEBI" id="CHEBI:82795"/>
        <dbReference type="EC" id="2.1.1.80"/>
    </reaction>
</comment>
<dbReference type="Gene3D" id="1.10.155.10">
    <property type="entry name" value="Chemotaxis receptor methyltransferase CheR, N-terminal domain"/>
    <property type="match status" value="1"/>
</dbReference>
<organism evidence="7 8">
    <name type="scientific">Phaeospirillum tilakii</name>
    <dbReference type="NCBI Taxonomy" id="741673"/>
    <lineage>
        <taxon>Bacteria</taxon>
        <taxon>Pseudomonadati</taxon>
        <taxon>Pseudomonadota</taxon>
        <taxon>Alphaproteobacteria</taxon>
        <taxon>Rhodospirillales</taxon>
        <taxon>Rhodospirillaceae</taxon>
        <taxon>Phaeospirillum</taxon>
    </lineage>
</organism>
<proteinExistence type="predicted"/>
<dbReference type="GO" id="GO:0008168">
    <property type="term" value="F:methyltransferase activity"/>
    <property type="evidence" value="ECO:0007669"/>
    <property type="project" value="UniProtKB-KW"/>
</dbReference>
<keyword evidence="4 5" id="KW-0949">S-adenosyl-L-methionine</keyword>
<evidence type="ECO:0000259" key="6">
    <source>
        <dbReference type="PROSITE" id="PS50123"/>
    </source>
</evidence>
<dbReference type="Pfam" id="PF01739">
    <property type="entry name" value="CheR"/>
    <property type="match status" value="1"/>
</dbReference>
<dbReference type="EC" id="2.1.1.80" evidence="5"/>
<reference evidence="8" key="1">
    <citation type="journal article" date="2019" name="Int. J. Syst. Evol. Microbiol.">
        <title>The Global Catalogue of Microorganisms (GCM) 10K type strain sequencing project: providing services to taxonomists for standard genome sequencing and annotation.</title>
        <authorList>
            <consortium name="The Broad Institute Genomics Platform"/>
            <consortium name="The Broad Institute Genome Sequencing Center for Infectious Disease"/>
            <person name="Wu L."/>
            <person name="Ma J."/>
        </authorList>
    </citation>
    <scope>NUCLEOTIDE SEQUENCE [LARGE SCALE GENOMIC DNA]</scope>
    <source>
        <strain evidence="8">KCTC 15012</strain>
    </source>
</reference>
<dbReference type="InterPro" id="IPR036804">
    <property type="entry name" value="CheR_N_sf"/>
</dbReference>
<gene>
    <name evidence="7" type="ORF">ACFSNB_06270</name>
</gene>
<evidence type="ECO:0000256" key="3">
    <source>
        <dbReference type="ARBA" id="ARBA00022679"/>
    </source>
</evidence>
<dbReference type="CDD" id="cd02440">
    <property type="entry name" value="AdoMet_MTases"/>
    <property type="match status" value="1"/>
</dbReference>